<gene>
    <name evidence="1" type="ORF">Pmani_013311</name>
</gene>
<dbReference type="EMBL" id="JAWZYT010001114">
    <property type="protein sequence ID" value="KAK4315394.1"/>
    <property type="molecule type" value="Genomic_DNA"/>
</dbReference>
<keyword evidence="2" id="KW-1185">Reference proteome</keyword>
<accession>A0AAE1UE37</accession>
<reference evidence="1" key="1">
    <citation type="submission" date="2023-11" db="EMBL/GenBank/DDBJ databases">
        <title>Genome assemblies of two species of porcelain crab, Petrolisthes cinctipes and Petrolisthes manimaculis (Anomura: Porcellanidae).</title>
        <authorList>
            <person name="Angst P."/>
        </authorList>
    </citation>
    <scope>NUCLEOTIDE SEQUENCE</scope>
    <source>
        <strain evidence="1">PB745_02</strain>
        <tissue evidence="1">Gill</tissue>
    </source>
</reference>
<dbReference type="PANTHER" id="PTHR37162">
    <property type="entry name" value="HAT FAMILY DIMERISATION DOMAINCONTAINING PROTEIN-RELATED"/>
    <property type="match status" value="1"/>
</dbReference>
<comment type="caution">
    <text evidence="1">The sequence shown here is derived from an EMBL/GenBank/DDBJ whole genome shotgun (WGS) entry which is preliminary data.</text>
</comment>
<dbReference type="Proteomes" id="UP001292094">
    <property type="component" value="Unassembled WGS sequence"/>
</dbReference>
<protein>
    <submittedName>
        <fullName evidence="1">Uncharacterized protein</fullName>
    </submittedName>
</protein>
<organism evidence="1 2">
    <name type="scientific">Petrolisthes manimaculis</name>
    <dbReference type="NCBI Taxonomy" id="1843537"/>
    <lineage>
        <taxon>Eukaryota</taxon>
        <taxon>Metazoa</taxon>
        <taxon>Ecdysozoa</taxon>
        <taxon>Arthropoda</taxon>
        <taxon>Crustacea</taxon>
        <taxon>Multicrustacea</taxon>
        <taxon>Malacostraca</taxon>
        <taxon>Eumalacostraca</taxon>
        <taxon>Eucarida</taxon>
        <taxon>Decapoda</taxon>
        <taxon>Pleocyemata</taxon>
        <taxon>Anomura</taxon>
        <taxon>Galatheoidea</taxon>
        <taxon>Porcellanidae</taxon>
        <taxon>Petrolisthes</taxon>
    </lineage>
</organism>
<evidence type="ECO:0000313" key="1">
    <source>
        <dbReference type="EMBL" id="KAK4315394.1"/>
    </source>
</evidence>
<sequence>MAPKTKFLQDWLLNQEFQPWLSQVEGDTTKAFCNAYKRTLGAEITSIKRHKTSQHYIVACRESNQQKVQLDNPPPPAPGGHVVAMATIFFACFIAEHNLPFTTADHLIDLMKVMFPDSQIAQSMFMKRSKCTEAVKVIGKCAINDTLHKLKTNHFFIIIDEIMH</sequence>
<evidence type="ECO:0000313" key="2">
    <source>
        <dbReference type="Proteomes" id="UP001292094"/>
    </source>
</evidence>
<proteinExistence type="predicted"/>
<dbReference type="PANTHER" id="PTHR37162:SF1">
    <property type="entry name" value="BED-TYPE DOMAIN-CONTAINING PROTEIN"/>
    <property type="match status" value="1"/>
</dbReference>
<name>A0AAE1UE37_9EUCA</name>
<dbReference type="AlphaFoldDB" id="A0AAE1UE37"/>